<evidence type="ECO:0000313" key="2">
    <source>
        <dbReference type="EMBL" id="MDD1014804.1"/>
    </source>
</evidence>
<feature type="region of interest" description="Disordered" evidence="1">
    <location>
        <begin position="74"/>
        <end position="108"/>
    </location>
</feature>
<proteinExistence type="predicted"/>
<evidence type="ECO:0008006" key="4">
    <source>
        <dbReference type="Google" id="ProtNLM"/>
    </source>
</evidence>
<protein>
    <recommendedName>
        <fullName evidence="4">H-NS histone family protein</fullName>
    </recommendedName>
</protein>
<keyword evidence="3" id="KW-1185">Reference proteome</keyword>
<dbReference type="EMBL" id="JAMDGZ010000029">
    <property type="protein sequence ID" value="MDD1014804.1"/>
    <property type="molecule type" value="Genomic_DNA"/>
</dbReference>
<dbReference type="Proteomes" id="UP001148184">
    <property type="component" value="Unassembled WGS sequence"/>
</dbReference>
<evidence type="ECO:0000256" key="1">
    <source>
        <dbReference type="SAM" id="MobiDB-lite"/>
    </source>
</evidence>
<name>A0ABT5P935_9PSED</name>
<gene>
    <name evidence="2" type="ORF">M5G17_14105</name>
</gene>
<sequence>MGCLQEFARLTELVHTLEKQKEHMLQDGELVRELEFERKLNELLDEYGVPRERLLEILLGRPDVPRAIRKELGDVGNLKSESPAPTPAKQAAASTAPESGLRPASSNAAAWREKFGHRSFESWFNQAKPERS</sequence>
<dbReference type="RefSeq" id="WP_273893516.1">
    <property type="nucleotide sequence ID" value="NZ_JAMDGP010000096.1"/>
</dbReference>
<accession>A0ABT5P935</accession>
<evidence type="ECO:0000313" key="3">
    <source>
        <dbReference type="Proteomes" id="UP001148184"/>
    </source>
</evidence>
<organism evidence="2 3">
    <name type="scientific">Pseudomonas rubra</name>
    <dbReference type="NCBI Taxonomy" id="2942627"/>
    <lineage>
        <taxon>Bacteria</taxon>
        <taxon>Pseudomonadati</taxon>
        <taxon>Pseudomonadota</taxon>
        <taxon>Gammaproteobacteria</taxon>
        <taxon>Pseudomonadales</taxon>
        <taxon>Pseudomonadaceae</taxon>
        <taxon>Pseudomonas</taxon>
    </lineage>
</organism>
<comment type="caution">
    <text evidence="2">The sequence shown here is derived from an EMBL/GenBank/DDBJ whole genome shotgun (WGS) entry which is preliminary data.</text>
</comment>
<reference evidence="2 3" key="1">
    <citation type="submission" date="2022-05" db="EMBL/GenBank/DDBJ databases">
        <title>Novel Pseudomonas spp. Isolated from a Rainbow Trout Aquaculture Facility.</title>
        <authorList>
            <person name="Testerman T."/>
            <person name="Graf J."/>
        </authorList>
    </citation>
    <scope>NUCLEOTIDE SEQUENCE [LARGE SCALE GENOMIC DNA]</scope>
    <source>
        <strain evidence="2 3">ID1025</strain>
    </source>
</reference>